<keyword evidence="2" id="KW-0378">Hydrolase</keyword>
<dbReference type="GO" id="GO:0008803">
    <property type="term" value="F:bis(5'-nucleosyl)-tetraphosphatase (symmetrical) activity"/>
    <property type="evidence" value="ECO:0007669"/>
    <property type="project" value="UniProtKB-EC"/>
</dbReference>
<accession>A0ABM9AH87</accession>
<evidence type="ECO:0000313" key="2">
    <source>
        <dbReference type="EMBL" id="CAH0992506.1"/>
    </source>
</evidence>
<reference evidence="2" key="1">
    <citation type="submission" date="2021-12" db="EMBL/GenBank/DDBJ databases">
        <authorList>
            <person name="Rodrigo-Torres L."/>
            <person name="Arahal R. D."/>
            <person name="Lucena T."/>
        </authorList>
    </citation>
    <scope>NUCLEOTIDE SEQUENCE</scope>
    <source>
        <strain evidence="2">CECT 8267</strain>
    </source>
</reference>
<dbReference type="EMBL" id="CAKLPX010000003">
    <property type="protein sequence ID" value="CAH0992506.1"/>
    <property type="molecule type" value="Genomic_DNA"/>
</dbReference>
<dbReference type="InterPro" id="IPR029052">
    <property type="entry name" value="Metallo-depent_PP-like"/>
</dbReference>
<proteinExistence type="predicted"/>
<name>A0ABM9AH87_9GAMM</name>
<dbReference type="EC" id="3.6.1.41" evidence="2"/>
<dbReference type="InterPro" id="IPR004843">
    <property type="entry name" value="Calcineurin-like_PHP"/>
</dbReference>
<evidence type="ECO:0000313" key="3">
    <source>
        <dbReference type="Proteomes" id="UP000838100"/>
    </source>
</evidence>
<protein>
    <submittedName>
        <fullName evidence="2">Bis(5'-nucleosyl)-tetraphosphatase, symmetrical</fullName>
        <ecNumber evidence="2">3.6.1.41</ecNumber>
    </submittedName>
</protein>
<dbReference type="Gene3D" id="3.60.21.10">
    <property type="match status" value="1"/>
</dbReference>
<organism evidence="2 3">
    <name type="scientific">Sinobacterium norvegicum</name>
    <dbReference type="NCBI Taxonomy" id="1641715"/>
    <lineage>
        <taxon>Bacteria</taxon>
        <taxon>Pseudomonadati</taxon>
        <taxon>Pseudomonadota</taxon>
        <taxon>Gammaproteobacteria</taxon>
        <taxon>Cellvibrionales</taxon>
        <taxon>Spongiibacteraceae</taxon>
        <taxon>Sinobacterium</taxon>
    </lineage>
</organism>
<dbReference type="PANTHER" id="PTHR42850:SF7">
    <property type="entry name" value="BIS(5'-NUCLEOSYL)-TETRAPHOSPHATASE PRPE [ASYMMETRICAL]"/>
    <property type="match status" value="1"/>
</dbReference>
<dbReference type="RefSeq" id="WP_237445190.1">
    <property type="nucleotide sequence ID" value="NZ_CAKLPX010000003.1"/>
</dbReference>
<keyword evidence="3" id="KW-1185">Reference proteome</keyword>
<dbReference type="PANTHER" id="PTHR42850">
    <property type="entry name" value="METALLOPHOSPHOESTERASE"/>
    <property type="match status" value="1"/>
</dbReference>
<comment type="caution">
    <text evidence="2">The sequence shown here is derived from an EMBL/GenBank/DDBJ whole genome shotgun (WGS) entry which is preliminary data.</text>
</comment>
<feature type="domain" description="Calcineurin-like phosphoesterase" evidence="1">
    <location>
        <begin position="17"/>
        <end position="131"/>
    </location>
</feature>
<sequence>MAEFQSASAEQFTGFDLVGDVHGCYKTLLELLETLGYVRVRGTYQYRDQQRPRQLIFLGDLVDRGPAIRPLLHLVRDMVERGSAVVLMGNHEYHTALYLTPSEQGGYLRRHTDHSNNIIAQTLKQFANYGQELQEFKQWMSELPLFYQHRHFRAVHAFWDEDLIDRFVGEHHRDNLSHQQFVQSALEPKGDCGRLVKRLTTGLTLALPDEHVIVGREGQHRRRFRVRFWGGFDNLGDTAFQPDPLPDSLSQQQLSASTRQWLSEHRYGPERRPLFIGHYWLHNQPQQQCENIACLDYSAVLGGQLVAYRMDDETRLHRDKFVTVDYRD</sequence>
<gene>
    <name evidence="2" type="primary">apaH_2</name>
    <name evidence="2" type="ORF">SIN8267_02638</name>
</gene>
<dbReference type="InterPro" id="IPR050126">
    <property type="entry name" value="Ap4A_hydrolase"/>
</dbReference>
<dbReference type="SUPFAM" id="SSF56300">
    <property type="entry name" value="Metallo-dependent phosphatases"/>
    <property type="match status" value="1"/>
</dbReference>
<dbReference type="Proteomes" id="UP000838100">
    <property type="component" value="Unassembled WGS sequence"/>
</dbReference>
<dbReference type="Pfam" id="PF00149">
    <property type="entry name" value="Metallophos"/>
    <property type="match status" value="1"/>
</dbReference>
<evidence type="ECO:0000259" key="1">
    <source>
        <dbReference type="Pfam" id="PF00149"/>
    </source>
</evidence>